<proteinExistence type="inferred from homology"/>
<organism evidence="3 4">
    <name type="scientific">Saitozyma podzolica</name>
    <dbReference type="NCBI Taxonomy" id="1890683"/>
    <lineage>
        <taxon>Eukaryota</taxon>
        <taxon>Fungi</taxon>
        <taxon>Dikarya</taxon>
        <taxon>Basidiomycota</taxon>
        <taxon>Agaricomycotina</taxon>
        <taxon>Tremellomycetes</taxon>
        <taxon>Tremellales</taxon>
        <taxon>Trimorphomycetaceae</taxon>
        <taxon>Saitozyma</taxon>
    </lineage>
</organism>
<dbReference type="EMBL" id="RSCD01000021">
    <property type="protein sequence ID" value="RSH85213.1"/>
    <property type="molecule type" value="Genomic_DNA"/>
</dbReference>
<dbReference type="GO" id="GO:0019433">
    <property type="term" value="P:triglyceride catabolic process"/>
    <property type="evidence" value="ECO:0007669"/>
    <property type="project" value="TreeGrafter"/>
</dbReference>
<keyword evidence="2" id="KW-0560">Oxidoreductase</keyword>
<reference evidence="3 4" key="1">
    <citation type="submission" date="2018-11" db="EMBL/GenBank/DDBJ databases">
        <title>Genome sequence of Saitozyma podzolica DSM 27192.</title>
        <authorList>
            <person name="Aliyu H."/>
            <person name="Gorte O."/>
            <person name="Ochsenreither K."/>
        </authorList>
    </citation>
    <scope>NUCLEOTIDE SEQUENCE [LARGE SCALE GENOMIC DNA]</scope>
    <source>
        <strain evidence="3 4">DSM 27192</strain>
    </source>
</reference>
<dbReference type="SUPFAM" id="SSF51735">
    <property type="entry name" value="NAD(P)-binding Rossmann-fold domains"/>
    <property type="match status" value="1"/>
</dbReference>
<dbReference type="GO" id="GO:0005811">
    <property type="term" value="C:lipid droplet"/>
    <property type="evidence" value="ECO:0007669"/>
    <property type="project" value="TreeGrafter"/>
</dbReference>
<dbReference type="AlphaFoldDB" id="A0A427Y2F9"/>
<accession>A0A427Y2F9</accession>
<dbReference type="InterPro" id="IPR036291">
    <property type="entry name" value="NAD(P)-bd_dom_sf"/>
</dbReference>
<gene>
    <name evidence="3" type="ORF">EHS25_005020</name>
</gene>
<dbReference type="Pfam" id="PF00106">
    <property type="entry name" value="adh_short"/>
    <property type="match status" value="1"/>
</dbReference>
<dbReference type="OrthoDB" id="2102561at2759"/>
<protein>
    <submittedName>
        <fullName evidence="3">Uncharacterized protein</fullName>
    </submittedName>
</protein>
<dbReference type="GO" id="GO:0006654">
    <property type="term" value="P:phosphatidic acid biosynthetic process"/>
    <property type="evidence" value="ECO:0007669"/>
    <property type="project" value="TreeGrafter"/>
</dbReference>
<comment type="caution">
    <text evidence="3">The sequence shown here is derived from an EMBL/GenBank/DDBJ whole genome shotgun (WGS) entry which is preliminary data.</text>
</comment>
<evidence type="ECO:0000256" key="2">
    <source>
        <dbReference type="ARBA" id="ARBA00023002"/>
    </source>
</evidence>
<keyword evidence="4" id="KW-1185">Reference proteome</keyword>
<name>A0A427Y2F9_9TREE</name>
<evidence type="ECO:0000313" key="3">
    <source>
        <dbReference type="EMBL" id="RSH85213.1"/>
    </source>
</evidence>
<dbReference type="Proteomes" id="UP000279259">
    <property type="component" value="Unassembled WGS sequence"/>
</dbReference>
<dbReference type="STRING" id="1890683.A0A427Y2F9"/>
<dbReference type="InterPro" id="IPR002347">
    <property type="entry name" value="SDR_fam"/>
</dbReference>
<dbReference type="PANTHER" id="PTHR44169">
    <property type="entry name" value="NADPH-DEPENDENT 1-ACYLDIHYDROXYACETONE PHOSPHATE REDUCTASE"/>
    <property type="match status" value="1"/>
</dbReference>
<sequence>MSIESRKVALVTGCSEPHSLGAALSLDLLRRGFRVFATARSIKTLAPLQAKGCDILELDVADTASAEAAAKVVRETCGRLDLLINNAGVNGFASALNTDLDALQQMYNINAVGPLRVTQAFAELLVKTANSTTLGVGRTVVVNIGSTARWGTPWQVGYAGSKHITSTVMRLELDKLGVKVIDAELALTGGTAMVLGTKDFPVSGPHPDKFYHNWSEIDKTYHDGLIEHVEKAPSVSSSVKTILDAATAKHVPRAVYAGAGAGLFKWVVPYLPTSV</sequence>
<evidence type="ECO:0000256" key="1">
    <source>
        <dbReference type="ARBA" id="ARBA00006484"/>
    </source>
</evidence>
<dbReference type="GO" id="GO:0005783">
    <property type="term" value="C:endoplasmic reticulum"/>
    <property type="evidence" value="ECO:0007669"/>
    <property type="project" value="TreeGrafter"/>
</dbReference>
<comment type="similarity">
    <text evidence="1">Belongs to the short-chain dehydrogenases/reductases (SDR) family.</text>
</comment>
<dbReference type="GO" id="GO:0000140">
    <property type="term" value="F:acylglycerone-phosphate reductase (NADP+) activity"/>
    <property type="evidence" value="ECO:0007669"/>
    <property type="project" value="TreeGrafter"/>
</dbReference>
<dbReference type="GO" id="GO:0004806">
    <property type="term" value="F:triacylglycerol lipase activity"/>
    <property type="evidence" value="ECO:0007669"/>
    <property type="project" value="TreeGrafter"/>
</dbReference>
<evidence type="ECO:0000313" key="4">
    <source>
        <dbReference type="Proteomes" id="UP000279259"/>
    </source>
</evidence>
<dbReference type="PANTHER" id="PTHR44169:SF6">
    <property type="entry name" value="NADPH-DEPENDENT 1-ACYLDIHYDROXYACETONE PHOSPHATE REDUCTASE"/>
    <property type="match status" value="1"/>
</dbReference>
<dbReference type="Gene3D" id="3.40.50.720">
    <property type="entry name" value="NAD(P)-binding Rossmann-like Domain"/>
    <property type="match status" value="1"/>
</dbReference>